<proteinExistence type="predicted"/>
<evidence type="ECO:0000313" key="3">
    <source>
        <dbReference type="Proteomes" id="UP000701853"/>
    </source>
</evidence>
<dbReference type="EMBL" id="JAHUZN010000005">
    <property type="protein sequence ID" value="KAG8493721.1"/>
    <property type="molecule type" value="Genomic_DNA"/>
</dbReference>
<accession>A0A8J5YNV6</accession>
<protein>
    <submittedName>
        <fullName evidence="2">Uncharacterized protein</fullName>
    </submittedName>
</protein>
<keyword evidence="3" id="KW-1185">Reference proteome</keyword>
<organism evidence="2 3">
    <name type="scientific">Gossypium anomalum</name>
    <dbReference type="NCBI Taxonomy" id="47600"/>
    <lineage>
        <taxon>Eukaryota</taxon>
        <taxon>Viridiplantae</taxon>
        <taxon>Streptophyta</taxon>
        <taxon>Embryophyta</taxon>
        <taxon>Tracheophyta</taxon>
        <taxon>Spermatophyta</taxon>
        <taxon>Magnoliopsida</taxon>
        <taxon>eudicotyledons</taxon>
        <taxon>Gunneridae</taxon>
        <taxon>Pentapetalae</taxon>
        <taxon>rosids</taxon>
        <taxon>malvids</taxon>
        <taxon>Malvales</taxon>
        <taxon>Malvaceae</taxon>
        <taxon>Malvoideae</taxon>
        <taxon>Gossypium</taxon>
    </lineage>
</organism>
<comment type="caution">
    <text evidence="2">The sequence shown here is derived from an EMBL/GenBank/DDBJ whole genome shotgun (WGS) entry which is preliminary data.</text>
</comment>
<evidence type="ECO:0000313" key="2">
    <source>
        <dbReference type="EMBL" id="KAG8493721.1"/>
    </source>
</evidence>
<evidence type="ECO:0000256" key="1">
    <source>
        <dbReference type="SAM" id="MobiDB-lite"/>
    </source>
</evidence>
<gene>
    <name evidence="2" type="ORF">CXB51_011186</name>
</gene>
<dbReference type="Proteomes" id="UP000701853">
    <property type="component" value="Chromosome 5"/>
</dbReference>
<feature type="region of interest" description="Disordered" evidence="1">
    <location>
        <begin position="55"/>
        <end position="81"/>
    </location>
</feature>
<reference evidence="2 3" key="1">
    <citation type="journal article" date="2021" name="bioRxiv">
        <title>The Gossypium anomalum genome as a resource for cotton improvement and evolutionary analysis of hybrid incompatibility.</title>
        <authorList>
            <person name="Grover C.E."/>
            <person name="Yuan D."/>
            <person name="Arick M.A."/>
            <person name="Miller E.R."/>
            <person name="Hu G."/>
            <person name="Peterson D.G."/>
            <person name="Wendel J.F."/>
            <person name="Udall J.A."/>
        </authorList>
    </citation>
    <scope>NUCLEOTIDE SEQUENCE [LARGE SCALE GENOMIC DNA]</scope>
    <source>
        <strain evidence="2">JFW-Udall</strain>
        <tissue evidence="2">Leaf</tissue>
    </source>
</reference>
<name>A0A8J5YNV6_9ROSI</name>
<dbReference type="AlphaFoldDB" id="A0A8J5YNV6"/>
<sequence>MANHGFLGGCLHAHKRWPALGETGPFGPPPNGYGVEVFMTGETTKDGGVPQLLSLRRGQWPNPRGFGDLRIGESTSEHPEQ</sequence>